<reference evidence="1 2" key="1">
    <citation type="submission" date="2018-03" db="EMBL/GenBank/DDBJ databases">
        <title>The draft genome of Mesorhizobium soli JCM 19897.</title>
        <authorList>
            <person name="Li L."/>
            <person name="Liu L."/>
            <person name="Liang L."/>
            <person name="Wang T."/>
            <person name="Zhang X."/>
        </authorList>
    </citation>
    <scope>NUCLEOTIDE SEQUENCE [LARGE SCALE GENOMIC DNA]</scope>
    <source>
        <strain evidence="1 2">JCM 19897</strain>
    </source>
</reference>
<sequence>MTKSKAALGAGNVEIELDGETVTLRPSLQAAQTISRQAGGISSALSAVGRFEFDTIVTVVTLGLGLTGNDAKEVPGRVYRTGLSDLIAPLSIYLANIANGGRPAAGGEEDQDPRSE</sequence>
<evidence type="ECO:0000313" key="1">
    <source>
        <dbReference type="EMBL" id="PSJ60744.1"/>
    </source>
</evidence>
<gene>
    <name evidence="1" type="ORF">C7I85_11925</name>
</gene>
<evidence type="ECO:0008006" key="3">
    <source>
        <dbReference type="Google" id="ProtNLM"/>
    </source>
</evidence>
<comment type="caution">
    <text evidence="1">The sequence shown here is derived from an EMBL/GenBank/DDBJ whole genome shotgun (WGS) entry which is preliminary data.</text>
</comment>
<dbReference type="AlphaFoldDB" id="A0A2P7SE03"/>
<proteinExistence type="predicted"/>
<dbReference type="OrthoDB" id="8086348at2"/>
<dbReference type="Proteomes" id="UP000240653">
    <property type="component" value="Unassembled WGS sequence"/>
</dbReference>
<accession>A0A2P7SE03</accession>
<keyword evidence="2" id="KW-1185">Reference proteome</keyword>
<organism evidence="1 2">
    <name type="scientific">Pseudaminobacter soli</name>
    <name type="common">ex Li et al. 2025</name>
    <dbReference type="NCBI Taxonomy" id="1295366"/>
    <lineage>
        <taxon>Bacteria</taxon>
        <taxon>Pseudomonadati</taxon>
        <taxon>Pseudomonadota</taxon>
        <taxon>Alphaproteobacteria</taxon>
        <taxon>Hyphomicrobiales</taxon>
        <taxon>Phyllobacteriaceae</taxon>
        <taxon>Pseudaminobacter</taxon>
    </lineage>
</organism>
<protein>
    <recommendedName>
        <fullName evidence="3">Phage tail assembly protein</fullName>
    </recommendedName>
</protein>
<name>A0A2P7SE03_9HYPH</name>
<dbReference type="EMBL" id="PXYL01000005">
    <property type="protein sequence ID" value="PSJ60744.1"/>
    <property type="molecule type" value="Genomic_DNA"/>
</dbReference>
<evidence type="ECO:0000313" key="2">
    <source>
        <dbReference type="Proteomes" id="UP000240653"/>
    </source>
</evidence>
<dbReference type="RefSeq" id="WP_106724210.1">
    <property type="nucleotide sequence ID" value="NZ_PXYL01000005.1"/>
</dbReference>